<evidence type="ECO:0000256" key="2">
    <source>
        <dbReference type="ARBA" id="ARBA00004496"/>
    </source>
</evidence>
<evidence type="ECO:0000256" key="10">
    <source>
        <dbReference type="ARBA" id="ARBA00022833"/>
    </source>
</evidence>
<evidence type="ECO:0000256" key="6">
    <source>
        <dbReference type="ARBA" id="ARBA00022555"/>
    </source>
</evidence>
<dbReference type="Proteomes" id="UP000241074">
    <property type="component" value="Chromosome"/>
</dbReference>
<sequence length="691" mass="76139">MSRARRILVTNALPYANGHIHLGHLVGYTQADIWVRARRLAGDEVHFVCADDAHGTPIMLAAEKAGVTPEAFIADIRSAHERDFADFHIEFDHYHSTHTDENRELAEHFYHALRDAGAISSKTIQQFFDPVKEMFLPDRYIKGICPNCGSADQYGDNCEVCSATYSPTDLKDPVSVVSGATPVLKDSEHFFFELPKFQTFLSDWLSGPVAHESVKAKLREWLDAGLRAWDISRDAPYFGFQIPEQPNKFFYVWLDAPIGYFASFRAYCRVRGIAEEAFLKPGHDTELHHFIGKDIINFHGLFWPAMLEGAGFRTPTALHVNGYLTVNGAKMSKARGTFINARSYLELLPPEHLRYYFAAKTGAGIVDLDLNLEDFVARVNSDLVGKFVNIASRAAGFINKRFAGKLADTLPDAAMYQRFVSGLETIVQAYDACEYMDAVRTTMALADEANRYVDDKKPWVLAKQEGADAELQSVCTQALNLFRVLNACLKPILPKTAANAETFLAAPVTAWSDLDRPLLGHQIDEYVPLLTRIDMKTIESLVAANTSTLQTPPAAAPEAKSKVKSSAPAASKPAPEVANASGVIGIDEFNKLDLRVGKVLECTFVDGSDKLLRFKLDAGDLGERQIFSGIREAYQEPEKLVGRSVVFIANLAPRKMRFGVSEGMILSAGSGGADLHLLDADPGAKAGMPVK</sequence>
<dbReference type="KEGG" id="xba:C7S18_10865"/>
<dbReference type="NCBIfam" id="NF001100">
    <property type="entry name" value="PRK00133.1"/>
    <property type="match status" value="1"/>
</dbReference>
<dbReference type="EMBL" id="CP027860">
    <property type="protein sequence ID" value="AVP97670.1"/>
    <property type="molecule type" value="Genomic_DNA"/>
</dbReference>
<comment type="catalytic activity">
    <reaction evidence="15 16">
        <text>tRNA(Met) + L-methionine + ATP = L-methionyl-tRNA(Met) + AMP + diphosphate</text>
        <dbReference type="Rhea" id="RHEA:13481"/>
        <dbReference type="Rhea" id="RHEA-COMP:9667"/>
        <dbReference type="Rhea" id="RHEA-COMP:9698"/>
        <dbReference type="ChEBI" id="CHEBI:30616"/>
        <dbReference type="ChEBI" id="CHEBI:33019"/>
        <dbReference type="ChEBI" id="CHEBI:57844"/>
        <dbReference type="ChEBI" id="CHEBI:78442"/>
        <dbReference type="ChEBI" id="CHEBI:78530"/>
        <dbReference type="ChEBI" id="CHEBI:456215"/>
        <dbReference type="EC" id="6.1.1.10"/>
    </reaction>
</comment>
<protein>
    <recommendedName>
        <fullName evidence="16">Methionine--tRNA ligase</fullName>
        <ecNumber evidence="16">6.1.1.10</ecNumber>
    </recommendedName>
    <alternativeName>
        <fullName evidence="16">Methionyl-tRNA synthetase</fullName>
        <shortName evidence="16">MetRS</shortName>
    </alternativeName>
</protein>
<evidence type="ECO:0000256" key="16">
    <source>
        <dbReference type="HAMAP-Rule" id="MF_00098"/>
    </source>
</evidence>
<dbReference type="GO" id="GO:0000049">
    <property type="term" value="F:tRNA binding"/>
    <property type="evidence" value="ECO:0007669"/>
    <property type="project" value="UniProtKB-UniRule"/>
</dbReference>
<accession>A0A2P1PS62</accession>
<dbReference type="InterPro" id="IPR014729">
    <property type="entry name" value="Rossmann-like_a/b/a_fold"/>
</dbReference>
<keyword evidence="13 16" id="KW-0648">Protein biosynthesis</keyword>
<dbReference type="InterPro" id="IPR033911">
    <property type="entry name" value="MetRS_core"/>
</dbReference>
<dbReference type="Gene3D" id="1.10.730.10">
    <property type="entry name" value="Isoleucyl-tRNA Synthetase, Domain 1"/>
    <property type="match status" value="1"/>
</dbReference>
<keyword evidence="9 16" id="KW-0547">Nucleotide-binding</keyword>
<evidence type="ECO:0000256" key="15">
    <source>
        <dbReference type="ARBA" id="ARBA00047364"/>
    </source>
</evidence>
<evidence type="ECO:0000313" key="19">
    <source>
        <dbReference type="EMBL" id="AVP97670.1"/>
    </source>
</evidence>
<dbReference type="InterPro" id="IPR002547">
    <property type="entry name" value="tRNA-bd_dom"/>
</dbReference>
<evidence type="ECO:0000256" key="13">
    <source>
        <dbReference type="ARBA" id="ARBA00022917"/>
    </source>
</evidence>
<dbReference type="Gene3D" id="3.40.50.620">
    <property type="entry name" value="HUPs"/>
    <property type="match status" value="1"/>
</dbReference>
<feature type="binding site" evidence="16">
    <location>
        <position position="145"/>
    </location>
    <ligand>
        <name>Zn(2+)</name>
        <dbReference type="ChEBI" id="CHEBI:29105"/>
    </ligand>
</feature>
<dbReference type="CDD" id="cd07957">
    <property type="entry name" value="Anticodon_Ia_Met"/>
    <property type="match status" value="1"/>
</dbReference>
<dbReference type="Pfam" id="PF19303">
    <property type="entry name" value="Anticodon_3"/>
    <property type="match status" value="1"/>
</dbReference>
<feature type="binding site" evidence="16">
    <location>
        <position position="148"/>
    </location>
    <ligand>
        <name>Zn(2+)</name>
        <dbReference type="ChEBI" id="CHEBI:29105"/>
    </ligand>
</feature>
<dbReference type="EC" id="6.1.1.10" evidence="16"/>
<dbReference type="PRINTS" id="PR01041">
    <property type="entry name" value="TRNASYNTHMET"/>
</dbReference>
<comment type="cofactor">
    <cofactor evidence="16">
        <name>Zn(2+)</name>
        <dbReference type="ChEBI" id="CHEBI:29105"/>
    </cofactor>
    <text evidence="16">Binds 1 zinc ion per subunit.</text>
</comment>
<dbReference type="SUPFAM" id="SSF52374">
    <property type="entry name" value="Nucleotidylyl transferase"/>
    <property type="match status" value="1"/>
</dbReference>
<organism evidence="19 20">
    <name type="scientific">Ahniella affigens</name>
    <dbReference type="NCBI Taxonomy" id="2021234"/>
    <lineage>
        <taxon>Bacteria</taxon>
        <taxon>Pseudomonadati</taxon>
        <taxon>Pseudomonadota</taxon>
        <taxon>Gammaproteobacteria</taxon>
        <taxon>Lysobacterales</taxon>
        <taxon>Rhodanobacteraceae</taxon>
        <taxon>Ahniella</taxon>
    </lineage>
</organism>
<feature type="binding site" evidence="16">
    <location>
        <position position="158"/>
    </location>
    <ligand>
        <name>Zn(2+)</name>
        <dbReference type="ChEBI" id="CHEBI:29105"/>
    </ligand>
</feature>
<dbReference type="GO" id="GO:0046872">
    <property type="term" value="F:metal ion binding"/>
    <property type="evidence" value="ECO:0007669"/>
    <property type="project" value="UniProtKB-KW"/>
</dbReference>
<dbReference type="GO" id="GO:0004825">
    <property type="term" value="F:methionine-tRNA ligase activity"/>
    <property type="evidence" value="ECO:0007669"/>
    <property type="project" value="UniProtKB-UniRule"/>
</dbReference>
<feature type="domain" description="TRNA-binding" evidence="18">
    <location>
        <begin position="588"/>
        <end position="691"/>
    </location>
</feature>
<dbReference type="SUPFAM" id="SSF50249">
    <property type="entry name" value="Nucleic acid-binding proteins"/>
    <property type="match status" value="1"/>
</dbReference>
<name>A0A2P1PS62_9GAMM</name>
<evidence type="ECO:0000259" key="18">
    <source>
        <dbReference type="PROSITE" id="PS50886"/>
    </source>
</evidence>
<evidence type="ECO:0000256" key="11">
    <source>
        <dbReference type="ARBA" id="ARBA00022840"/>
    </source>
</evidence>
<evidence type="ECO:0000256" key="4">
    <source>
        <dbReference type="ARBA" id="ARBA00011738"/>
    </source>
</evidence>
<evidence type="ECO:0000256" key="8">
    <source>
        <dbReference type="ARBA" id="ARBA00022723"/>
    </source>
</evidence>
<feature type="compositionally biased region" description="Low complexity" evidence="17">
    <location>
        <begin position="552"/>
        <end position="574"/>
    </location>
</feature>
<keyword evidence="14 16" id="KW-0030">Aminoacyl-tRNA synthetase</keyword>
<proteinExistence type="inferred from homology"/>
<dbReference type="InterPro" id="IPR041872">
    <property type="entry name" value="Anticodon_Met"/>
</dbReference>
<dbReference type="InterPro" id="IPR004495">
    <property type="entry name" value="Met-tRNA-synth_bsu_C"/>
</dbReference>
<dbReference type="PROSITE" id="PS00178">
    <property type="entry name" value="AA_TRNA_LIGASE_I"/>
    <property type="match status" value="1"/>
</dbReference>
<dbReference type="OrthoDB" id="9810191at2"/>
<dbReference type="GO" id="GO:0006431">
    <property type="term" value="P:methionyl-tRNA aminoacylation"/>
    <property type="evidence" value="ECO:0007669"/>
    <property type="project" value="UniProtKB-UniRule"/>
</dbReference>
<keyword evidence="8 16" id="KW-0479">Metal-binding</keyword>
<dbReference type="HAMAP" id="MF_00098">
    <property type="entry name" value="Met_tRNA_synth_type1"/>
    <property type="match status" value="1"/>
</dbReference>
<keyword evidence="5 16" id="KW-0963">Cytoplasm</keyword>
<dbReference type="Pfam" id="PF01588">
    <property type="entry name" value="tRNA_bind"/>
    <property type="match status" value="1"/>
</dbReference>
<keyword evidence="6 16" id="KW-0820">tRNA-binding</keyword>
<keyword evidence="7 16" id="KW-0436">Ligase</keyword>
<dbReference type="NCBIfam" id="TIGR00399">
    <property type="entry name" value="metG_C_term"/>
    <property type="match status" value="1"/>
</dbReference>
<dbReference type="GO" id="GO:0005524">
    <property type="term" value="F:ATP binding"/>
    <property type="evidence" value="ECO:0007669"/>
    <property type="project" value="UniProtKB-UniRule"/>
</dbReference>
<dbReference type="NCBIfam" id="TIGR00398">
    <property type="entry name" value="metG"/>
    <property type="match status" value="1"/>
</dbReference>
<feature type="short sequence motif" description="'HIGH' region" evidence="16">
    <location>
        <begin position="14"/>
        <end position="24"/>
    </location>
</feature>
<dbReference type="FunFam" id="2.20.28.20:FF:000001">
    <property type="entry name" value="Methionine--tRNA ligase"/>
    <property type="match status" value="1"/>
</dbReference>
<dbReference type="InterPro" id="IPR014758">
    <property type="entry name" value="Met-tRNA_synth"/>
</dbReference>
<dbReference type="InterPro" id="IPR015413">
    <property type="entry name" value="Methionyl/Leucyl_tRNA_Synth"/>
</dbReference>
<dbReference type="RefSeq" id="WP_106891590.1">
    <property type="nucleotide sequence ID" value="NZ_CP027860.1"/>
</dbReference>
<keyword evidence="20" id="KW-1185">Reference proteome</keyword>
<comment type="subunit">
    <text evidence="4 16">Homodimer.</text>
</comment>
<dbReference type="InterPro" id="IPR029038">
    <property type="entry name" value="MetRS_Zn"/>
</dbReference>
<dbReference type="PANTHER" id="PTHR45765">
    <property type="entry name" value="METHIONINE--TRNA LIGASE"/>
    <property type="match status" value="1"/>
</dbReference>
<dbReference type="PANTHER" id="PTHR45765:SF1">
    <property type="entry name" value="METHIONINE--TRNA LIGASE, CYTOPLASMIC"/>
    <property type="match status" value="1"/>
</dbReference>
<evidence type="ECO:0000256" key="12">
    <source>
        <dbReference type="ARBA" id="ARBA00022884"/>
    </source>
</evidence>
<evidence type="ECO:0000256" key="14">
    <source>
        <dbReference type="ARBA" id="ARBA00023146"/>
    </source>
</evidence>
<dbReference type="Gene3D" id="2.40.50.140">
    <property type="entry name" value="Nucleic acid-binding proteins"/>
    <property type="match status" value="1"/>
</dbReference>
<comment type="similarity">
    <text evidence="3 16">Belongs to the class-I aminoacyl-tRNA synthetase family. MetG type 1 subfamily.</text>
</comment>
<dbReference type="FunFam" id="1.10.730.10:FF:000005">
    <property type="entry name" value="Methionine--tRNA ligase"/>
    <property type="match status" value="1"/>
</dbReference>
<evidence type="ECO:0000256" key="1">
    <source>
        <dbReference type="ARBA" id="ARBA00003314"/>
    </source>
</evidence>
<evidence type="ECO:0000256" key="17">
    <source>
        <dbReference type="SAM" id="MobiDB-lite"/>
    </source>
</evidence>
<dbReference type="Pfam" id="PF09334">
    <property type="entry name" value="tRNA-synt_1g"/>
    <property type="match status" value="1"/>
</dbReference>
<keyword evidence="12 16" id="KW-0694">RNA-binding</keyword>
<reference evidence="19 20" key="2">
    <citation type="submission" date="2018-03" db="EMBL/GenBank/DDBJ databases">
        <authorList>
            <person name="Keele B.F."/>
        </authorList>
    </citation>
    <scope>NUCLEOTIDE SEQUENCE [LARGE SCALE GENOMIC DNA]</scope>
    <source>
        <strain evidence="19 20">D13</strain>
    </source>
</reference>
<dbReference type="SUPFAM" id="SSF57770">
    <property type="entry name" value="Methionyl-tRNA synthetase (MetRS), Zn-domain"/>
    <property type="match status" value="1"/>
</dbReference>
<comment type="function">
    <text evidence="1 16">Is required not only for elongation of protein synthesis but also for the initiation of all mRNA translation through initiator tRNA(fMet) aminoacylation.</text>
</comment>
<dbReference type="InterPro" id="IPR001412">
    <property type="entry name" value="aa-tRNA-synth_I_CS"/>
</dbReference>
<feature type="binding site" evidence="16">
    <location>
        <position position="333"/>
    </location>
    <ligand>
        <name>ATP</name>
        <dbReference type="ChEBI" id="CHEBI:30616"/>
    </ligand>
</feature>
<keyword evidence="11 16" id="KW-0067">ATP-binding</keyword>
<evidence type="ECO:0000313" key="20">
    <source>
        <dbReference type="Proteomes" id="UP000241074"/>
    </source>
</evidence>
<evidence type="ECO:0000256" key="5">
    <source>
        <dbReference type="ARBA" id="ARBA00022490"/>
    </source>
</evidence>
<feature type="binding site" evidence="16">
    <location>
        <position position="161"/>
    </location>
    <ligand>
        <name>Zn(2+)</name>
        <dbReference type="ChEBI" id="CHEBI:29105"/>
    </ligand>
</feature>
<dbReference type="InterPro" id="IPR012340">
    <property type="entry name" value="NA-bd_OB-fold"/>
</dbReference>
<evidence type="ECO:0000256" key="3">
    <source>
        <dbReference type="ARBA" id="ARBA00008258"/>
    </source>
</evidence>
<reference evidence="19 20" key="1">
    <citation type="submission" date="2018-03" db="EMBL/GenBank/DDBJ databases">
        <title>Ahniella affigens gen. nov., sp. nov., a gammaproteobacterium isolated from sandy soil near a stream.</title>
        <authorList>
            <person name="Ko Y."/>
            <person name="Kim J.-H."/>
        </authorList>
    </citation>
    <scope>NUCLEOTIDE SEQUENCE [LARGE SCALE GENOMIC DNA]</scope>
    <source>
        <strain evidence="19 20">D13</strain>
    </source>
</reference>
<comment type="subcellular location">
    <subcellularLocation>
        <location evidence="2 16">Cytoplasm</location>
    </subcellularLocation>
</comment>
<feature type="region of interest" description="Disordered" evidence="17">
    <location>
        <begin position="549"/>
        <end position="574"/>
    </location>
</feature>
<gene>
    <name evidence="16" type="primary">metG</name>
    <name evidence="19" type="ORF">C7S18_10865</name>
</gene>
<dbReference type="SUPFAM" id="SSF47323">
    <property type="entry name" value="Anticodon-binding domain of a subclass of class I aminoacyl-tRNA synthetases"/>
    <property type="match status" value="1"/>
</dbReference>
<dbReference type="InterPro" id="IPR009080">
    <property type="entry name" value="tRNAsynth_Ia_anticodon-bd"/>
</dbReference>
<dbReference type="CDD" id="cd00814">
    <property type="entry name" value="MetRS_core"/>
    <property type="match status" value="1"/>
</dbReference>
<dbReference type="FunFam" id="2.40.50.140:FF:000042">
    <property type="entry name" value="Methionine--tRNA ligase"/>
    <property type="match status" value="1"/>
</dbReference>
<dbReference type="Gene3D" id="2.20.28.20">
    <property type="entry name" value="Methionyl-tRNA synthetase, Zn-domain"/>
    <property type="match status" value="1"/>
</dbReference>
<keyword evidence="10 16" id="KW-0862">Zinc</keyword>
<dbReference type="GO" id="GO:0005829">
    <property type="term" value="C:cytosol"/>
    <property type="evidence" value="ECO:0007669"/>
    <property type="project" value="TreeGrafter"/>
</dbReference>
<dbReference type="PROSITE" id="PS50886">
    <property type="entry name" value="TRBD"/>
    <property type="match status" value="1"/>
</dbReference>
<evidence type="ECO:0000256" key="9">
    <source>
        <dbReference type="ARBA" id="ARBA00022741"/>
    </source>
</evidence>
<evidence type="ECO:0000256" key="7">
    <source>
        <dbReference type="ARBA" id="ARBA00022598"/>
    </source>
</evidence>
<dbReference type="InterPro" id="IPR023458">
    <property type="entry name" value="Met-tRNA_ligase_1"/>
</dbReference>
<comment type="caution">
    <text evidence="16">Lacks conserved residue(s) required for the propagation of feature annotation.</text>
</comment>
<dbReference type="AlphaFoldDB" id="A0A2P1PS62"/>
<dbReference type="CDD" id="cd02800">
    <property type="entry name" value="tRNA_bind_EcMetRS_like"/>
    <property type="match status" value="1"/>
</dbReference>